<feature type="transmembrane region" description="Helical" evidence="16">
    <location>
        <begin position="349"/>
        <end position="369"/>
    </location>
</feature>
<feature type="transmembrane region" description="Helical" evidence="16">
    <location>
        <begin position="307"/>
        <end position="328"/>
    </location>
</feature>
<evidence type="ECO:0000256" key="5">
    <source>
        <dbReference type="ARBA" id="ARBA00008535"/>
    </source>
</evidence>
<dbReference type="GO" id="GO:0005794">
    <property type="term" value="C:Golgi apparatus"/>
    <property type="evidence" value="ECO:0007669"/>
    <property type="project" value="UniProtKB-SubCell"/>
</dbReference>
<evidence type="ECO:0000256" key="14">
    <source>
        <dbReference type="ARBA" id="ARBA00073539"/>
    </source>
</evidence>
<dbReference type="GO" id="GO:0005829">
    <property type="term" value="C:cytosol"/>
    <property type="evidence" value="ECO:0007669"/>
    <property type="project" value="UniProtKB-SubCell"/>
</dbReference>
<dbReference type="AlphaFoldDB" id="A0AA88QAE6"/>
<keyword evidence="12" id="KW-0342">GTP-binding</keyword>
<evidence type="ECO:0000256" key="13">
    <source>
        <dbReference type="ARBA" id="ARBA00056809"/>
    </source>
</evidence>
<dbReference type="EMBL" id="JAUYZG010000005">
    <property type="protein sequence ID" value="KAK2907385.1"/>
    <property type="molecule type" value="Genomic_DNA"/>
</dbReference>
<dbReference type="PROSITE" id="PS51720">
    <property type="entry name" value="G_AIG1"/>
    <property type="match status" value="1"/>
</dbReference>
<evidence type="ECO:0000256" key="6">
    <source>
        <dbReference type="ARBA" id="ARBA00022490"/>
    </source>
</evidence>
<feature type="transmembrane region" description="Helical" evidence="16">
    <location>
        <begin position="275"/>
        <end position="295"/>
    </location>
</feature>
<dbReference type="PANTHER" id="PTHR10903:SF188">
    <property type="entry name" value="GTPASE IMAP FAMILY MEMBER 2-LIKE-RELATED"/>
    <property type="match status" value="1"/>
</dbReference>
<sequence>MEYQRLQNQELMADEDLQLLLIGKTGSGKSATGNVIFNEEVFESKKSSSSSVTRVCKSHSGSVHNRIVNMIDTPDFRFSTHTDFDSDSELKRALELCSPGAHVILLFLTLSTFTEQEMEFISWFEQTFGAEALRFTLVLFTHADQRHMRTLGEMIRANPQLSALIERCGHRYHEFNLKAQNRRQVTELMEKINRLVSENRNSRYTLEMMEDTERRRNEEERAEKERKVRERQVILDRARKDTEIRIRREIEEERARNQRPESPDKMEKWKKQIKLKYVCVIVVFALLSGGVSVWRKDSSQGWTFLKGFFAGGSAAVAGVSTGVFWRLLCKSQFICSPSHERSSVPVRQLLLKATGIVCGLSAGAVIGHFLGGNELPVTALAGLAGAAGAVVAI</sequence>
<reference evidence="18" key="1">
    <citation type="submission" date="2023-08" db="EMBL/GenBank/DDBJ databases">
        <title>Chromosome-level Genome Assembly of mud carp (Cirrhinus molitorella).</title>
        <authorList>
            <person name="Liu H."/>
        </authorList>
    </citation>
    <scope>NUCLEOTIDE SEQUENCE</scope>
    <source>
        <strain evidence="18">Prfri</strain>
        <tissue evidence="18">Muscle</tissue>
    </source>
</reference>
<dbReference type="Pfam" id="PF04548">
    <property type="entry name" value="AIG1"/>
    <property type="match status" value="1"/>
</dbReference>
<keyword evidence="10" id="KW-0333">Golgi apparatus</keyword>
<evidence type="ECO:0000256" key="2">
    <source>
        <dbReference type="ARBA" id="ARBA00004240"/>
    </source>
</evidence>
<dbReference type="GO" id="GO:0005525">
    <property type="term" value="F:GTP binding"/>
    <property type="evidence" value="ECO:0007669"/>
    <property type="project" value="UniProtKB-KW"/>
</dbReference>
<comment type="caution">
    <text evidence="18">The sequence shown here is derived from an EMBL/GenBank/DDBJ whole genome shotgun (WGS) entry which is preliminary data.</text>
</comment>
<protein>
    <recommendedName>
        <fullName evidence="14">GTPase IMAP family member 8</fullName>
    </recommendedName>
    <alternativeName>
        <fullName evidence="15">Immune-associated nucleotide-binding protein 9</fullName>
    </alternativeName>
</protein>
<evidence type="ECO:0000256" key="11">
    <source>
        <dbReference type="ARBA" id="ARBA00023128"/>
    </source>
</evidence>
<keyword evidence="7" id="KW-0677">Repeat</keyword>
<dbReference type="PANTHER" id="PTHR10903">
    <property type="entry name" value="GTPASE, IMAP FAMILY MEMBER-RELATED"/>
    <property type="match status" value="1"/>
</dbReference>
<evidence type="ECO:0000313" key="18">
    <source>
        <dbReference type="EMBL" id="KAK2907385.1"/>
    </source>
</evidence>
<evidence type="ECO:0000256" key="15">
    <source>
        <dbReference type="ARBA" id="ARBA00077278"/>
    </source>
</evidence>
<keyword evidence="9" id="KW-0256">Endoplasmic reticulum</keyword>
<evidence type="ECO:0000256" key="12">
    <source>
        <dbReference type="ARBA" id="ARBA00023134"/>
    </source>
</evidence>
<proteinExistence type="inferred from homology"/>
<evidence type="ECO:0000256" key="10">
    <source>
        <dbReference type="ARBA" id="ARBA00023034"/>
    </source>
</evidence>
<dbReference type="InterPro" id="IPR006703">
    <property type="entry name" value="G_AIG1"/>
</dbReference>
<keyword evidence="6" id="KW-0963">Cytoplasm</keyword>
<keyword evidence="8" id="KW-0547">Nucleotide-binding</keyword>
<accession>A0AA88QAE6</accession>
<evidence type="ECO:0000256" key="4">
    <source>
        <dbReference type="ARBA" id="ARBA00004555"/>
    </source>
</evidence>
<evidence type="ECO:0000259" key="17">
    <source>
        <dbReference type="PROSITE" id="PS51720"/>
    </source>
</evidence>
<evidence type="ECO:0000256" key="8">
    <source>
        <dbReference type="ARBA" id="ARBA00022741"/>
    </source>
</evidence>
<evidence type="ECO:0000256" key="1">
    <source>
        <dbReference type="ARBA" id="ARBA00004173"/>
    </source>
</evidence>
<organism evidence="18 19">
    <name type="scientific">Cirrhinus molitorella</name>
    <name type="common">mud carp</name>
    <dbReference type="NCBI Taxonomy" id="172907"/>
    <lineage>
        <taxon>Eukaryota</taxon>
        <taxon>Metazoa</taxon>
        <taxon>Chordata</taxon>
        <taxon>Craniata</taxon>
        <taxon>Vertebrata</taxon>
        <taxon>Euteleostomi</taxon>
        <taxon>Actinopterygii</taxon>
        <taxon>Neopterygii</taxon>
        <taxon>Teleostei</taxon>
        <taxon>Ostariophysi</taxon>
        <taxon>Cypriniformes</taxon>
        <taxon>Cyprinidae</taxon>
        <taxon>Labeoninae</taxon>
        <taxon>Labeonini</taxon>
        <taxon>Cirrhinus</taxon>
    </lineage>
</organism>
<evidence type="ECO:0000256" key="9">
    <source>
        <dbReference type="ARBA" id="ARBA00022824"/>
    </source>
</evidence>
<dbReference type="SUPFAM" id="SSF52540">
    <property type="entry name" value="P-loop containing nucleoside triphosphate hydrolases"/>
    <property type="match status" value="1"/>
</dbReference>
<evidence type="ECO:0000256" key="3">
    <source>
        <dbReference type="ARBA" id="ARBA00004514"/>
    </source>
</evidence>
<name>A0AA88QAE6_9TELE</name>
<dbReference type="GO" id="GO:0005739">
    <property type="term" value="C:mitochondrion"/>
    <property type="evidence" value="ECO:0007669"/>
    <property type="project" value="UniProtKB-SubCell"/>
</dbReference>
<dbReference type="InterPro" id="IPR045058">
    <property type="entry name" value="GIMA/IAN/Toc"/>
</dbReference>
<keyword evidence="11" id="KW-0496">Mitochondrion</keyword>
<dbReference type="FunFam" id="3.40.50.300:FF:000536">
    <property type="entry name" value="GTPase IMAP family member 8"/>
    <property type="match status" value="1"/>
</dbReference>
<dbReference type="InterPro" id="IPR027417">
    <property type="entry name" value="P-loop_NTPase"/>
</dbReference>
<dbReference type="Gene3D" id="3.40.50.300">
    <property type="entry name" value="P-loop containing nucleotide triphosphate hydrolases"/>
    <property type="match status" value="1"/>
</dbReference>
<evidence type="ECO:0000313" key="19">
    <source>
        <dbReference type="Proteomes" id="UP001187343"/>
    </source>
</evidence>
<evidence type="ECO:0000256" key="7">
    <source>
        <dbReference type="ARBA" id="ARBA00022737"/>
    </source>
</evidence>
<evidence type="ECO:0000256" key="16">
    <source>
        <dbReference type="SAM" id="Phobius"/>
    </source>
</evidence>
<keyword evidence="16" id="KW-1133">Transmembrane helix</keyword>
<comment type="similarity">
    <text evidence="5">Belongs to the TRAFAC class TrmE-Era-EngA-EngB-Septin-like GTPase superfamily. AIG1/Toc34/Toc159-like paraseptin GTPase family. IAN subfamily.</text>
</comment>
<keyword evidence="16" id="KW-0812">Transmembrane</keyword>
<keyword evidence="19" id="KW-1185">Reference proteome</keyword>
<feature type="transmembrane region" description="Helical" evidence="16">
    <location>
        <begin position="375"/>
        <end position="392"/>
    </location>
</feature>
<comment type="subcellular location">
    <subcellularLocation>
        <location evidence="3">Cytoplasm</location>
        <location evidence="3">Cytosol</location>
    </subcellularLocation>
    <subcellularLocation>
        <location evidence="2">Endoplasmic reticulum</location>
    </subcellularLocation>
    <subcellularLocation>
        <location evidence="4">Golgi apparatus</location>
    </subcellularLocation>
    <subcellularLocation>
        <location evidence="1">Mitochondrion</location>
    </subcellularLocation>
</comment>
<dbReference type="Proteomes" id="UP001187343">
    <property type="component" value="Unassembled WGS sequence"/>
</dbReference>
<comment type="function">
    <text evidence="13">Exerts an anti-apoptotic effect in the immune system and is involved in responses to infections.</text>
</comment>
<feature type="domain" description="AIG1-type G" evidence="17">
    <location>
        <begin position="14"/>
        <end position="213"/>
    </location>
</feature>
<keyword evidence="16" id="KW-0472">Membrane</keyword>
<dbReference type="GO" id="GO:0005783">
    <property type="term" value="C:endoplasmic reticulum"/>
    <property type="evidence" value="ECO:0007669"/>
    <property type="project" value="UniProtKB-SubCell"/>
</dbReference>
<gene>
    <name evidence="18" type="ORF">Q8A67_006370</name>
</gene>